<feature type="compositionally biased region" description="Basic and acidic residues" evidence="1">
    <location>
        <begin position="425"/>
        <end position="434"/>
    </location>
</feature>
<accession>A0A2A9M710</accession>
<evidence type="ECO:0000313" key="4">
    <source>
        <dbReference type="Proteomes" id="UP000224006"/>
    </source>
</evidence>
<feature type="region of interest" description="Disordered" evidence="1">
    <location>
        <begin position="215"/>
        <end position="359"/>
    </location>
</feature>
<proteinExistence type="predicted"/>
<gene>
    <name evidence="3" type="ORF">BESB_079550</name>
</gene>
<feature type="compositionally biased region" description="Pro residues" evidence="1">
    <location>
        <begin position="241"/>
        <end position="250"/>
    </location>
</feature>
<feature type="region of interest" description="Disordered" evidence="1">
    <location>
        <begin position="115"/>
        <end position="200"/>
    </location>
</feature>
<feature type="compositionally biased region" description="Basic residues" evidence="1">
    <location>
        <begin position="400"/>
        <end position="409"/>
    </location>
</feature>
<feature type="region of interest" description="Disordered" evidence="1">
    <location>
        <begin position="878"/>
        <end position="966"/>
    </location>
</feature>
<feature type="compositionally biased region" description="Polar residues" evidence="1">
    <location>
        <begin position="260"/>
        <end position="269"/>
    </location>
</feature>
<dbReference type="STRING" id="94643.A0A2A9M710"/>
<feature type="compositionally biased region" description="Low complexity" evidence="1">
    <location>
        <begin position="180"/>
        <end position="200"/>
    </location>
</feature>
<feature type="compositionally biased region" description="Low complexity" evidence="1">
    <location>
        <begin position="215"/>
        <end position="234"/>
    </location>
</feature>
<dbReference type="KEGG" id="bbes:BESB_079550"/>
<feature type="region of interest" description="Disordered" evidence="1">
    <location>
        <begin position="721"/>
        <end position="785"/>
    </location>
</feature>
<feature type="compositionally biased region" description="Basic and acidic residues" evidence="1">
    <location>
        <begin position="613"/>
        <end position="627"/>
    </location>
</feature>
<dbReference type="InterPro" id="IPR028078">
    <property type="entry name" value="ACDC"/>
</dbReference>
<feature type="compositionally biased region" description="Basic and acidic residues" evidence="1">
    <location>
        <begin position="730"/>
        <end position="772"/>
    </location>
</feature>
<feature type="region of interest" description="Disordered" evidence="1">
    <location>
        <begin position="390"/>
        <end position="434"/>
    </location>
</feature>
<dbReference type="GeneID" id="40312882"/>
<feature type="compositionally biased region" description="Low complexity" evidence="1">
    <location>
        <begin position="141"/>
        <end position="157"/>
    </location>
</feature>
<reference evidence="3 4" key="1">
    <citation type="submission" date="2017-09" db="EMBL/GenBank/DDBJ databases">
        <title>Genome sequencing of Besnoitia besnoiti strain Bb-Ger1.</title>
        <authorList>
            <person name="Schares G."/>
            <person name="Venepally P."/>
            <person name="Lorenzi H.A."/>
        </authorList>
    </citation>
    <scope>NUCLEOTIDE SEQUENCE [LARGE SCALE GENOMIC DNA]</scope>
    <source>
        <strain evidence="3 4">Bb-Ger1</strain>
    </source>
</reference>
<keyword evidence="4" id="KW-1185">Reference proteome</keyword>
<feature type="region of interest" description="Disordered" evidence="1">
    <location>
        <begin position="1"/>
        <end position="32"/>
    </location>
</feature>
<feature type="compositionally biased region" description="Low complexity" evidence="1">
    <location>
        <begin position="311"/>
        <end position="329"/>
    </location>
</feature>
<feature type="region of interest" description="Disordered" evidence="1">
    <location>
        <begin position="613"/>
        <end position="636"/>
    </location>
</feature>
<evidence type="ECO:0000313" key="3">
    <source>
        <dbReference type="EMBL" id="PFH33739.1"/>
    </source>
</evidence>
<dbReference type="Pfam" id="PF14733">
    <property type="entry name" value="ACDC"/>
    <property type="match status" value="1"/>
</dbReference>
<dbReference type="VEuPathDB" id="ToxoDB:BESB_079550"/>
<feature type="compositionally biased region" description="Low complexity" evidence="1">
    <location>
        <begin position="293"/>
        <end position="302"/>
    </location>
</feature>
<dbReference type="RefSeq" id="XP_029217748.1">
    <property type="nucleotide sequence ID" value="XM_029366317.1"/>
</dbReference>
<sequence>MADMSSSDSGPGVGPGNPHGLPPMPGAGPSSLCDASLLAASSACPSLVSNYMQPSQPAQMPNGGAGASPPLPDWMPPGGTAPAGFPVGMPPFATQGPATGVGAGSPTGAFLGPCVLTHGSPPQPGQPAAPGGLLGDGGIPPGSSGAPPMAAAQMASQNPHLLPASMSAPQSQMHAPPAPQSSVHSSSLSPPSSNMSSAAVGSAAFAQQLAAFSSSVGSSSTSHTPSLPVSSSSSQFLLPQYRPPNPPSPFSPSVSLTPRSAGSMQNTPGASGAQPLFPVGSVVQNAMPMHPQAPGVAPAGSPNGPPGPGATGPAPLGAVAAPGTPVPGVGPSGGPLAPPGAGTPGAMGTPVSAPGASQGNMQPKAFWGAPCAVPAVSLRNIEISATSRMHSSVGLWSDARRRRPHKKPRTGAEQTGTPAEAEAATPEKDAEDGKTGGDIVLDWIEKEGLGGLHRLLVDALLMPAPKTTNGSRLVSLAARAAQLPPVPGVVYDPHQYQFLARYFETEESAVPITKRFPLRRWGFFKSYRFACDVVQQAARPGVFEDGEIAPVKETLPGFDGQSLTGPEAPPEYYVLPDCPDVSLPVIKGVSRDKKSRRWAVYYRNQRRYFYDRKEEKPTKEKKEKEDETPTAAAASLSPHAGVKEAYEMAVQLRRQQVQEVELLQMYEESNSGASQGDDMTLLLPCYQAVLLALLHDLEKNVLEGGLDEVLARVVGMELPEPGAAAGARETGGDEKTEEASDSGEAKDSGAQEGEEQVKGKGEEEGQEGHATKPEGPAGGGAGQRKEPEELKLLRQRVADIVASHLVYIQSAALAVELHEHLAILRDCIQKQVLPSHLPPAARLLLVVKFLELQLGSLRDALVQSGFYRQILVDGTKRQKKKCDKEKAGEGEGGTATKKSESRPCLLQGKAQEGAAPFRAAGGEDASALPPSAPHTTSGRDVNMRMTAQEKELTAPAGEQREMQLGA</sequence>
<feature type="compositionally biased region" description="Low complexity" evidence="1">
    <location>
        <begin position="1"/>
        <end position="10"/>
    </location>
</feature>
<evidence type="ECO:0000256" key="1">
    <source>
        <dbReference type="SAM" id="MobiDB-lite"/>
    </source>
</evidence>
<organism evidence="3 4">
    <name type="scientific">Besnoitia besnoiti</name>
    <name type="common">Apicomplexan protozoan</name>
    <dbReference type="NCBI Taxonomy" id="94643"/>
    <lineage>
        <taxon>Eukaryota</taxon>
        <taxon>Sar</taxon>
        <taxon>Alveolata</taxon>
        <taxon>Apicomplexa</taxon>
        <taxon>Conoidasida</taxon>
        <taxon>Coccidia</taxon>
        <taxon>Eucoccidiorida</taxon>
        <taxon>Eimeriorina</taxon>
        <taxon>Sarcocystidae</taxon>
        <taxon>Besnoitia</taxon>
    </lineage>
</organism>
<dbReference type="Proteomes" id="UP000224006">
    <property type="component" value="Chromosome VII"/>
</dbReference>
<feature type="region of interest" description="Disordered" evidence="1">
    <location>
        <begin position="55"/>
        <end position="79"/>
    </location>
</feature>
<dbReference type="AlphaFoldDB" id="A0A2A9M710"/>
<feature type="domain" description="AP2-coincident C-terminal" evidence="2">
    <location>
        <begin position="678"/>
        <end position="848"/>
    </location>
</feature>
<dbReference type="EMBL" id="NWUJ01000008">
    <property type="protein sequence ID" value="PFH33739.1"/>
    <property type="molecule type" value="Genomic_DNA"/>
</dbReference>
<name>A0A2A9M710_BESBE</name>
<comment type="caution">
    <text evidence="3">The sequence shown here is derived from an EMBL/GenBank/DDBJ whole genome shotgun (WGS) entry which is preliminary data.</text>
</comment>
<dbReference type="OrthoDB" id="331212at2759"/>
<feature type="compositionally biased region" description="Low complexity" evidence="1">
    <location>
        <begin position="411"/>
        <end position="424"/>
    </location>
</feature>
<evidence type="ECO:0000259" key="2">
    <source>
        <dbReference type="Pfam" id="PF14733"/>
    </source>
</evidence>
<protein>
    <submittedName>
        <fullName evidence="3">AP2 domain transcription factor AP2X-4</fullName>
    </submittedName>
</protein>